<dbReference type="PANTHER" id="PTHR41807:SF1">
    <property type="entry name" value="GLUTATHIONE TRANSFERASE 3"/>
    <property type="match status" value="1"/>
</dbReference>
<evidence type="ECO:0000313" key="3">
    <source>
        <dbReference type="EMBL" id="VEU24219.1"/>
    </source>
</evidence>
<evidence type="ECO:0000256" key="1">
    <source>
        <dbReference type="SAM" id="MobiDB-lite"/>
    </source>
</evidence>
<sequence>MSTLSKQTKAQLAEIAENLGIDVTNCRVKKEYYETIRDFFQEHYDEFTPGSPYYDLAHASRLPLGSSPRKVVVSVDDSELETEQEEEGEEGEEGEGEEEEEEAEEGEVEEEEEEEDGESTTALQKKGCSFCVTSWAPVKNLIESDQVQSVLEYVSEKNQEVREYLSDPYSINDIVFTLETIFLLTKFYHTVELGSIVQIPDSIKESLPEPILSLPVFDFASLKTQFFATVAIWLIVALGLPKIVSYYVNFTYDFEYDSFTFALAKLFFGLILFRAHINTSEIQRDLDWEFGTKEFSIAYALKTLEHVALTSTIFLRNTFGNWVLVDALFTTLISLYANLAFV</sequence>
<evidence type="ECO:0000313" key="4">
    <source>
        <dbReference type="Proteomes" id="UP000290900"/>
    </source>
</evidence>
<keyword evidence="2" id="KW-0472">Membrane</keyword>
<keyword evidence="2" id="KW-0812">Transmembrane</keyword>
<evidence type="ECO:0000256" key="2">
    <source>
        <dbReference type="SAM" id="Phobius"/>
    </source>
</evidence>
<feature type="transmembrane region" description="Helical" evidence="2">
    <location>
        <begin position="259"/>
        <end position="277"/>
    </location>
</feature>
<dbReference type="InParanoid" id="A0A448YTH8"/>
<gene>
    <name evidence="3" type="ORF">BRENAR_LOCUS4947</name>
</gene>
<feature type="region of interest" description="Disordered" evidence="1">
    <location>
        <begin position="67"/>
        <end position="123"/>
    </location>
</feature>
<feature type="transmembrane region" description="Helical" evidence="2">
    <location>
        <begin position="226"/>
        <end position="247"/>
    </location>
</feature>
<organism evidence="3 4">
    <name type="scientific">Brettanomyces naardenensis</name>
    <name type="common">Yeast</name>
    <dbReference type="NCBI Taxonomy" id="13370"/>
    <lineage>
        <taxon>Eukaryota</taxon>
        <taxon>Fungi</taxon>
        <taxon>Dikarya</taxon>
        <taxon>Ascomycota</taxon>
        <taxon>Saccharomycotina</taxon>
        <taxon>Pichiomycetes</taxon>
        <taxon>Pichiales</taxon>
        <taxon>Pichiaceae</taxon>
        <taxon>Brettanomyces</taxon>
    </lineage>
</organism>
<dbReference type="OrthoDB" id="4034134at2759"/>
<dbReference type="InterPro" id="IPR038872">
    <property type="entry name" value="Put_GTT3"/>
</dbReference>
<keyword evidence="4" id="KW-1185">Reference proteome</keyword>
<dbReference type="AlphaFoldDB" id="A0A448YTH8"/>
<protein>
    <submittedName>
        <fullName evidence="3">DEKNAAC105337</fullName>
    </submittedName>
</protein>
<name>A0A448YTH8_BRENA</name>
<feature type="compositionally biased region" description="Acidic residues" evidence="1">
    <location>
        <begin position="76"/>
        <end position="118"/>
    </location>
</feature>
<dbReference type="STRING" id="13370.A0A448YTH8"/>
<proteinExistence type="predicted"/>
<dbReference type="GO" id="GO:0016020">
    <property type="term" value="C:membrane"/>
    <property type="evidence" value="ECO:0007669"/>
    <property type="project" value="TreeGrafter"/>
</dbReference>
<keyword evidence="2" id="KW-1133">Transmembrane helix</keyword>
<accession>A0A448YTH8</accession>
<dbReference type="Proteomes" id="UP000290900">
    <property type="component" value="Unassembled WGS sequence"/>
</dbReference>
<dbReference type="EMBL" id="CAACVR010000075">
    <property type="protein sequence ID" value="VEU24219.1"/>
    <property type="molecule type" value="Genomic_DNA"/>
</dbReference>
<dbReference type="PANTHER" id="PTHR41807">
    <property type="entry name" value="GLUTATHIONE TRANSFERASE 3"/>
    <property type="match status" value="1"/>
</dbReference>
<feature type="transmembrane region" description="Helical" evidence="2">
    <location>
        <begin position="319"/>
        <end position="341"/>
    </location>
</feature>
<reference evidence="3 4" key="1">
    <citation type="submission" date="2018-12" db="EMBL/GenBank/DDBJ databases">
        <authorList>
            <person name="Tiukova I."/>
            <person name="Dainat J."/>
        </authorList>
    </citation>
    <scope>NUCLEOTIDE SEQUENCE [LARGE SCALE GENOMIC DNA]</scope>
</reference>